<proteinExistence type="predicted"/>
<name>A0A1H3U1Z3_9PSEU</name>
<dbReference type="GO" id="GO:0015074">
    <property type="term" value="P:DNA integration"/>
    <property type="evidence" value="ECO:0007669"/>
    <property type="project" value="InterPro"/>
</dbReference>
<dbReference type="STRING" id="418495.SAMN05216215_11023"/>
<protein>
    <submittedName>
        <fullName evidence="2">Integrase core domain-containing protein</fullName>
    </submittedName>
</protein>
<organism evidence="2 3">
    <name type="scientific">Saccharopolyspora shandongensis</name>
    <dbReference type="NCBI Taxonomy" id="418495"/>
    <lineage>
        <taxon>Bacteria</taxon>
        <taxon>Bacillati</taxon>
        <taxon>Actinomycetota</taxon>
        <taxon>Actinomycetes</taxon>
        <taxon>Pseudonocardiales</taxon>
        <taxon>Pseudonocardiaceae</taxon>
        <taxon>Saccharopolyspora</taxon>
    </lineage>
</organism>
<dbReference type="Gene3D" id="3.30.420.10">
    <property type="entry name" value="Ribonuclease H-like superfamily/Ribonuclease H"/>
    <property type="match status" value="1"/>
</dbReference>
<dbReference type="EMBL" id="FNOK01000102">
    <property type="protein sequence ID" value="SDZ56476.1"/>
    <property type="molecule type" value="Genomic_DNA"/>
</dbReference>
<dbReference type="PANTHER" id="PTHR46889">
    <property type="entry name" value="TRANSPOSASE INSF FOR INSERTION SEQUENCE IS3B-RELATED"/>
    <property type="match status" value="1"/>
</dbReference>
<evidence type="ECO:0000313" key="3">
    <source>
        <dbReference type="Proteomes" id="UP000199529"/>
    </source>
</evidence>
<feature type="domain" description="Integrase catalytic" evidence="1">
    <location>
        <begin position="76"/>
        <end position="140"/>
    </location>
</feature>
<evidence type="ECO:0000259" key="1">
    <source>
        <dbReference type="Pfam" id="PF13683"/>
    </source>
</evidence>
<dbReference type="GO" id="GO:0003676">
    <property type="term" value="F:nucleic acid binding"/>
    <property type="evidence" value="ECO:0007669"/>
    <property type="project" value="InterPro"/>
</dbReference>
<accession>A0A1H3U1Z3</accession>
<sequence length="155" mass="17190">MHVIDCRGHVVEDVGAVQHGLHRALNEHDRAATAYGGGEKPSNIIYPQSKQTMLPRPIESAQYTSAEFRATLAGLGVRPSVGRTGSCYDNAVAESFFSTLKAEIGTTVWATREDARRDVFSYLGYHNYDRLHSTLAHRTPRETRVSYRQSLALVA</sequence>
<keyword evidence="3" id="KW-1185">Reference proteome</keyword>
<gene>
    <name evidence="2" type="ORF">SAMN05216215_11023</name>
</gene>
<dbReference type="InterPro" id="IPR050900">
    <property type="entry name" value="Transposase_IS3/IS150/IS904"/>
</dbReference>
<dbReference type="AlphaFoldDB" id="A0A1H3U1Z3"/>
<dbReference type="InterPro" id="IPR001584">
    <property type="entry name" value="Integrase_cat-core"/>
</dbReference>
<dbReference type="SUPFAM" id="SSF53098">
    <property type="entry name" value="Ribonuclease H-like"/>
    <property type="match status" value="1"/>
</dbReference>
<dbReference type="Proteomes" id="UP000199529">
    <property type="component" value="Unassembled WGS sequence"/>
</dbReference>
<evidence type="ECO:0000313" key="2">
    <source>
        <dbReference type="EMBL" id="SDZ56476.1"/>
    </source>
</evidence>
<dbReference type="InterPro" id="IPR012337">
    <property type="entry name" value="RNaseH-like_sf"/>
</dbReference>
<dbReference type="PANTHER" id="PTHR46889:SF4">
    <property type="entry name" value="TRANSPOSASE INSO FOR INSERTION SEQUENCE ELEMENT IS911B-RELATED"/>
    <property type="match status" value="1"/>
</dbReference>
<dbReference type="Pfam" id="PF13683">
    <property type="entry name" value="rve_3"/>
    <property type="match status" value="1"/>
</dbReference>
<reference evidence="3" key="1">
    <citation type="submission" date="2016-10" db="EMBL/GenBank/DDBJ databases">
        <authorList>
            <person name="Varghese N."/>
            <person name="Submissions S."/>
        </authorList>
    </citation>
    <scope>NUCLEOTIDE SEQUENCE [LARGE SCALE GENOMIC DNA]</scope>
    <source>
        <strain evidence="3">CGMCC 4.3530</strain>
    </source>
</reference>
<dbReference type="InterPro" id="IPR036397">
    <property type="entry name" value="RNaseH_sf"/>
</dbReference>